<dbReference type="Proteomes" id="UP000236630">
    <property type="component" value="Unassembled WGS sequence"/>
</dbReference>
<sequence length="215" mass="24286">MMVCFQHVFEYFTERTPRSHFEQRETSLVWNYKYADAILCESFIFIQGAAIDRILAEIVHSKKMKTAIDYVLCIGHFLGKDEDVYAFFEPELPDDGPGIPRTRPTDAIKVPGERRQALKVASRGSSKISQGKTQRPAQAPEKKTPNHNCTNVRQPSSDKTSYNVLDLNKENYFSCAVGRPRTNARFLLQSSDEVVSFLKKLADASSSHEAHNGPT</sequence>
<dbReference type="GO" id="GO:0004805">
    <property type="term" value="F:trehalose-phosphatase activity"/>
    <property type="evidence" value="ECO:0007669"/>
    <property type="project" value="TreeGrafter"/>
</dbReference>
<organism evidence="2 3">
    <name type="scientific">Citrus unshiu</name>
    <name type="common">Satsuma mandarin</name>
    <name type="synonym">Citrus nobilis var. unshiu</name>
    <dbReference type="NCBI Taxonomy" id="55188"/>
    <lineage>
        <taxon>Eukaryota</taxon>
        <taxon>Viridiplantae</taxon>
        <taxon>Streptophyta</taxon>
        <taxon>Embryophyta</taxon>
        <taxon>Tracheophyta</taxon>
        <taxon>Spermatophyta</taxon>
        <taxon>Magnoliopsida</taxon>
        <taxon>eudicotyledons</taxon>
        <taxon>Gunneridae</taxon>
        <taxon>Pentapetalae</taxon>
        <taxon>rosids</taxon>
        <taxon>malvids</taxon>
        <taxon>Sapindales</taxon>
        <taxon>Rutaceae</taxon>
        <taxon>Aurantioideae</taxon>
        <taxon>Citrus</taxon>
    </lineage>
</organism>
<feature type="compositionally biased region" description="Polar residues" evidence="1">
    <location>
        <begin position="123"/>
        <end position="136"/>
    </location>
</feature>
<proteinExistence type="predicted"/>
<comment type="caution">
    <text evidence="2">The sequence shown here is derived from an EMBL/GenBank/DDBJ whole genome shotgun (WGS) entry which is preliminary data.</text>
</comment>
<dbReference type="InterPro" id="IPR001830">
    <property type="entry name" value="Glyco_trans_20"/>
</dbReference>
<reference evidence="2 3" key="1">
    <citation type="journal article" date="2017" name="Front. Genet.">
        <title>Draft sequencing of the heterozygous diploid genome of Satsuma (Citrus unshiu Marc.) using a hybrid assembly approach.</title>
        <authorList>
            <person name="Shimizu T."/>
            <person name="Tanizawa Y."/>
            <person name="Mochizuki T."/>
            <person name="Nagasaki H."/>
            <person name="Yoshioka T."/>
            <person name="Toyoda A."/>
            <person name="Fujiyama A."/>
            <person name="Kaminuma E."/>
            <person name="Nakamura Y."/>
        </authorList>
    </citation>
    <scope>NUCLEOTIDE SEQUENCE [LARGE SCALE GENOMIC DNA]</scope>
    <source>
        <strain evidence="3">cv. Miyagawa wase</strain>
    </source>
</reference>
<dbReference type="EMBL" id="BDQV01000112">
    <property type="protein sequence ID" value="GAY54979.1"/>
    <property type="molecule type" value="Genomic_DNA"/>
</dbReference>
<feature type="compositionally biased region" description="Polar residues" evidence="1">
    <location>
        <begin position="146"/>
        <end position="161"/>
    </location>
</feature>
<gene>
    <name evidence="2" type="ORF">CUMW_160900</name>
</gene>
<name>A0A2H5PRK8_CITUN</name>
<accession>A0A2H5PRK8</accession>
<dbReference type="GO" id="GO:0005992">
    <property type="term" value="P:trehalose biosynthetic process"/>
    <property type="evidence" value="ECO:0007669"/>
    <property type="project" value="InterPro"/>
</dbReference>
<dbReference type="GO" id="GO:0003825">
    <property type="term" value="F:alpha,alpha-trehalose-phosphate synthase (UDP-forming) activity"/>
    <property type="evidence" value="ECO:0007669"/>
    <property type="project" value="TreeGrafter"/>
</dbReference>
<dbReference type="GO" id="GO:0005829">
    <property type="term" value="C:cytosol"/>
    <property type="evidence" value="ECO:0007669"/>
    <property type="project" value="TreeGrafter"/>
</dbReference>
<feature type="region of interest" description="Disordered" evidence="1">
    <location>
        <begin position="119"/>
        <end position="161"/>
    </location>
</feature>
<dbReference type="InterPro" id="IPR003337">
    <property type="entry name" value="Trehalose_PPase"/>
</dbReference>
<protein>
    <submittedName>
        <fullName evidence="2">Uncharacterized protein</fullName>
    </submittedName>
</protein>
<dbReference type="Pfam" id="PF02358">
    <property type="entry name" value="Trehalose_PPase"/>
    <property type="match status" value="1"/>
</dbReference>
<keyword evidence="3" id="KW-1185">Reference proteome</keyword>
<evidence type="ECO:0000256" key="1">
    <source>
        <dbReference type="SAM" id="MobiDB-lite"/>
    </source>
</evidence>
<evidence type="ECO:0000313" key="2">
    <source>
        <dbReference type="EMBL" id="GAY54979.1"/>
    </source>
</evidence>
<dbReference type="PANTHER" id="PTHR10788:SF106">
    <property type="entry name" value="BCDNA.GH08860"/>
    <property type="match status" value="1"/>
</dbReference>
<evidence type="ECO:0000313" key="3">
    <source>
        <dbReference type="Proteomes" id="UP000236630"/>
    </source>
</evidence>
<dbReference type="PANTHER" id="PTHR10788">
    <property type="entry name" value="TREHALOSE-6-PHOSPHATE SYNTHASE"/>
    <property type="match status" value="1"/>
</dbReference>
<dbReference type="AlphaFoldDB" id="A0A2H5PRK8"/>